<dbReference type="EMBL" id="CVRI01000064">
    <property type="protein sequence ID" value="CRL05148.1"/>
    <property type="molecule type" value="Genomic_DNA"/>
</dbReference>
<dbReference type="AlphaFoldDB" id="A0A1J1J024"/>
<accession>A0A1J1J024</accession>
<sequence>MENSLEASASKQANQAALKLMKFFLFNFPFKPQTAFCVFLKSSKTEQNQNKCNLRSHELEKQNCGQGQCRLLVFIVMQFDELIKERKVKLERRVEKDLNDIRAGISSEVKYNSESFEASAQIKS</sequence>
<organism evidence="1 2">
    <name type="scientific">Clunio marinus</name>
    <dbReference type="NCBI Taxonomy" id="568069"/>
    <lineage>
        <taxon>Eukaryota</taxon>
        <taxon>Metazoa</taxon>
        <taxon>Ecdysozoa</taxon>
        <taxon>Arthropoda</taxon>
        <taxon>Hexapoda</taxon>
        <taxon>Insecta</taxon>
        <taxon>Pterygota</taxon>
        <taxon>Neoptera</taxon>
        <taxon>Endopterygota</taxon>
        <taxon>Diptera</taxon>
        <taxon>Nematocera</taxon>
        <taxon>Chironomoidea</taxon>
        <taxon>Chironomidae</taxon>
        <taxon>Clunio</taxon>
    </lineage>
</organism>
<dbReference type="Proteomes" id="UP000183832">
    <property type="component" value="Unassembled WGS sequence"/>
</dbReference>
<name>A0A1J1J024_9DIPT</name>
<keyword evidence="2" id="KW-1185">Reference proteome</keyword>
<evidence type="ECO:0000313" key="2">
    <source>
        <dbReference type="Proteomes" id="UP000183832"/>
    </source>
</evidence>
<protein>
    <submittedName>
        <fullName evidence="1">CLUMA_CG018333, isoform A</fullName>
    </submittedName>
</protein>
<gene>
    <name evidence="1" type="ORF">CLUMA_CG018333</name>
</gene>
<proteinExistence type="predicted"/>
<evidence type="ECO:0000313" key="1">
    <source>
        <dbReference type="EMBL" id="CRL05148.1"/>
    </source>
</evidence>
<reference evidence="1 2" key="1">
    <citation type="submission" date="2015-04" db="EMBL/GenBank/DDBJ databases">
        <authorList>
            <person name="Syromyatnikov M.Y."/>
            <person name="Popov V.N."/>
        </authorList>
    </citation>
    <scope>NUCLEOTIDE SEQUENCE [LARGE SCALE GENOMIC DNA]</scope>
</reference>